<reference evidence="2" key="1">
    <citation type="submission" date="2016-11" db="EMBL/GenBank/DDBJ databases">
        <authorList>
            <person name="Varghese N."/>
            <person name="Submissions S."/>
        </authorList>
    </citation>
    <scope>NUCLEOTIDE SEQUENCE [LARGE SCALE GENOMIC DNA]</scope>
    <source>
        <strain evidence="2">DSM 17659</strain>
    </source>
</reference>
<dbReference type="OrthoDB" id="1433475at2"/>
<dbReference type="Pfam" id="PF13715">
    <property type="entry name" value="CarbopepD_reg_2"/>
    <property type="match status" value="1"/>
</dbReference>
<organism evidence="1 2">
    <name type="scientific">Flavobacterium micromati</name>
    <dbReference type="NCBI Taxonomy" id="229205"/>
    <lineage>
        <taxon>Bacteria</taxon>
        <taxon>Pseudomonadati</taxon>
        <taxon>Bacteroidota</taxon>
        <taxon>Flavobacteriia</taxon>
        <taxon>Flavobacteriales</taxon>
        <taxon>Flavobacteriaceae</taxon>
        <taxon>Flavobacterium</taxon>
    </lineage>
</organism>
<sequence>MNLTVIQIFAREQKSIKVKLMLLHLTLLLLAFQGVMAQNIKGKIIDVKTQESIPYATILVNESEQLVSNAEGYFTLSERNSADDIPLTISYLGYLAQKLTVGQLKKLDFTIALSPGIIELSAVTVSNEKPNPYEIMANVKANLVRNYKSDGTPSKDLLFYRRSDYFKPKEIEITVDKSTGFSKQALKKVNTDLKNFSNKFISHPPQEFTDILCNYYTTKTKKDDKFEFTSKLDVLKATKLKNEGSSISSDELQKTAINTMLQHLDSTKYYRIKSGLFGSRDTISLRKDFNRKKDKNKTKGTSNQLTTTKTNLNSFITDNNFLTSEKFNFVNKSDLYDYSFEGTTYTDDNDFAYVLTFKPSKSRAKYIGKLFISETDYAVLRVEYDLDSGEKLHNVNLKFLLGIKASEDTSKGTLMYKKKSDGNGYYLHYAAIEKGNYFYVNRPLKFIELTSAEKDVLALEIKLEGNSSEKTEFLNMSQSTLPVAAIEKIKEDEFKFINIKAYDAKIWKDYNAIEPLQEMKRFKSMN</sequence>
<gene>
    <name evidence="1" type="ORF">SAMN05444372_1203</name>
</gene>
<name>A0A1M5QUG1_9FLAO</name>
<dbReference type="EMBL" id="FQWF01000020">
    <property type="protein sequence ID" value="SHH17784.1"/>
    <property type="molecule type" value="Genomic_DNA"/>
</dbReference>
<dbReference type="SUPFAM" id="SSF49464">
    <property type="entry name" value="Carboxypeptidase regulatory domain-like"/>
    <property type="match status" value="1"/>
</dbReference>
<accession>A0A1M5QUG1</accession>
<dbReference type="AlphaFoldDB" id="A0A1M5QUG1"/>
<dbReference type="STRING" id="229205.SAMN05444372_1203"/>
<keyword evidence="2" id="KW-1185">Reference proteome</keyword>
<proteinExistence type="predicted"/>
<evidence type="ECO:0000313" key="2">
    <source>
        <dbReference type="Proteomes" id="UP000184020"/>
    </source>
</evidence>
<dbReference type="RefSeq" id="WP_073022037.1">
    <property type="nucleotide sequence ID" value="NZ_FQWF01000020.1"/>
</dbReference>
<dbReference type="InterPro" id="IPR008969">
    <property type="entry name" value="CarboxyPept-like_regulatory"/>
</dbReference>
<evidence type="ECO:0000313" key="1">
    <source>
        <dbReference type="EMBL" id="SHH17784.1"/>
    </source>
</evidence>
<protein>
    <submittedName>
        <fullName evidence="1">CarboxypepD_reg-like domain-containing protein</fullName>
    </submittedName>
</protein>
<dbReference type="Proteomes" id="UP000184020">
    <property type="component" value="Unassembled WGS sequence"/>
</dbReference>